<dbReference type="Proteomes" id="UP000095751">
    <property type="component" value="Unassembled WGS sequence"/>
</dbReference>
<dbReference type="OrthoDB" id="55841at2759"/>
<name>A0A1E7FMV8_9STRA</name>
<organism evidence="1 2">
    <name type="scientific">Fragilariopsis cylindrus CCMP1102</name>
    <dbReference type="NCBI Taxonomy" id="635003"/>
    <lineage>
        <taxon>Eukaryota</taxon>
        <taxon>Sar</taxon>
        <taxon>Stramenopiles</taxon>
        <taxon>Ochrophyta</taxon>
        <taxon>Bacillariophyta</taxon>
        <taxon>Bacillariophyceae</taxon>
        <taxon>Bacillariophycidae</taxon>
        <taxon>Bacillariales</taxon>
        <taxon>Bacillariaceae</taxon>
        <taxon>Fragilariopsis</taxon>
    </lineage>
</organism>
<dbReference type="EMBL" id="KV784355">
    <property type="protein sequence ID" value="OEU19512.1"/>
    <property type="molecule type" value="Genomic_DNA"/>
</dbReference>
<evidence type="ECO:0000313" key="1">
    <source>
        <dbReference type="EMBL" id="OEU19512.1"/>
    </source>
</evidence>
<gene>
    <name evidence="1" type="ORF">FRACYDRAFT_235569</name>
</gene>
<evidence type="ECO:0000313" key="2">
    <source>
        <dbReference type="Proteomes" id="UP000095751"/>
    </source>
</evidence>
<sequence>MGGKRRIPAQRGSFFVAVLQNPVANRPTTCATLCIWLEYGEVNVSNFPKGFPNAIISQEGIGWRHYFFAGKISQEWLQLQEDSTNKTIGLKRDCYVWGSNEEVHGKSVEQQKRIRKTIKLSTDVRKLNGLKDKARPVDMGLFHNNIEEFIDKSTAQTIATFIRSHRRAIAKTVKKYEAASQAGESSVVQRIQGWSNNNLMQ</sequence>
<dbReference type="KEGG" id="fcy:FRACYDRAFT_235569"/>
<accession>A0A1E7FMV8</accession>
<dbReference type="AlphaFoldDB" id="A0A1E7FMV8"/>
<reference evidence="1 2" key="1">
    <citation type="submission" date="2016-09" db="EMBL/GenBank/DDBJ databases">
        <title>Extensive genetic diversity and differential bi-allelic expression allows diatom success in the polar Southern Ocean.</title>
        <authorList>
            <consortium name="DOE Joint Genome Institute"/>
            <person name="Mock T."/>
            <person name="Otillar R.P."/>
            <person name="Strauss J."/>
            <person name="Dupont C."/>
            <person name="Frickenhaus S."/>
            <person name="Maumus F."/>
            <person name="Mcmullan M."/>
            <person name="Sanges R."/>
            <person name="Schmutz J."/>
            <person name="Toseland A."/>
            <person name="Valas R."/>
            <person name="Veluchamy A."/>
            <person name="Ward B.J."/>
            <person name="Allen A."/>
            <person name="Barry K."/>
            <person name="Falciatore A."/>
            <person name="Ferrante M."/>
            <person name="Fortunato A.E."/>
            <person name="Gloeckner G."/>
            <person name="Gruber A."/>
            <person name="Hipkin R."/>
            <person name="Janech M."/>
            <person name="Kroth P."/>
            <person name="Leese F."/>
            <person name="Lindquist E."/>
            <person name="Lyon B.R."/>
            <person name="Martin J."/>
            <person name="Mayer C."/>
            <person name="Parker M."/>
            <person name="Quesneville H."/>
            <person name="Raymond J."/>
            <person name="Uhlig C."/>
            <person name="Valentin K.U."/>
            <person name="Worden A.Z."/>
            <person name="Armbrust E.V."/>
            <person name="Bowler C."/>
            <person name="Green B."/>
            <person name="Moulton V."/>
            <person name="Van Oosterhout C."/>
            <person name="Grigoriev I."/>
        </authorList>
    </citation>
    <scope>NUCLEOTIDE SEQUENCE [LARGE SCALE GENOMIC DNA]</scope>
    <source>
        <strain evidence="1 2">CCMP1102</strain>
    </source>
</reference>
<keyword evidence="2" id="KW-1185">Reference proteome</keyword>
<proteinExistence type="predicted"/>
<protein>
    <submittedName>
        <fullName evidence="1">Uncharacterized protein</fullName>
    </submittedName>
</protein>
<dbReference type="InParanoid" id="A0A1E7FMV8"/>